<keyword evidence="1" id="KW-0812">Transmembrane</keyword>
<feature type="chain" id="PRO_5045757448" description="Flagellar protein" evidence="2">
    <location>
        <begin position="22"/>
        <end position="129"/>
    </location>
</feature>
<keyword evidence="1" id="KW-0472">Membrane</keyword>
<dbReference type="EMBL" id="JAGSOY010000023">
    <property type="protein sequence ID" value="MBU2711669.1"/>
    <property type="molecule type" value="Genomic_DNA"/>
</dbReference>
<reference evidence="3 4" key="1">
    <citation type="submission" date="2021-04" db="EMBL/GenBank/DDBJ databases">
        <authorList>
            <person name="Pira H."/>
            <person name="Risdian C."/>
            <person name="Wink J."/>
        </authorList>
    </citation>
    <scope>NUCLEOTIDE SEQUENCE [LARGE SCALE GENOMIC DNA]</scope>
    <source>
        <strain evidence="3 4">WH53</strain>
    </source>
</reference>
<dbReference type="PROSITE" id="PS51257">
    <property type="entry name" value="PROKAR_LIPOPROTEIN"/>
    <property type="match status" value="1"/>
</dbReference>
<dbReference type="RefSeq" id="WP_215819828.1">
    <property type="nucleotide sequence ID" value="NZ_JAGSOY010000023.1"/>
</dbReference>
<evidence type="ECO:0000256" key="1">
    <source>
        <dbReference type="SAM" id="Phobius"/>
    </source>
</evidence>
<protein>
    <recommendedName>
        <fullName evidence="5">Flagellar protein</fullName>
    </recommendedName>
</protein>
<name>A0ABS5ZC84_9GAMM</name>
<feature type="transmembrane region" description="Helical" evidence="1">
    <location>
        <begin position="44"/>
        <end position="64"/>
    </location>
</feature>
<keyword evidence="4" id="KW-1185">Reference proteome</keyword>
<accession>A0ABS5ZC84</accession>
<evidence type="ECO:0000313" key="3">
    <source>
        <dbReference type="EMBL" id="MBU2711669.1"/>
    </source>
</evidence>
<gene>
    <name evidence="3" type="ORF">KCG35_11420</name>
</gene>
<sequence length="129" mass="14722">MKKLHIIIFIYFLSVAFSSCADNKKINSDDLIFKNESVIPNYKFTSYSLTIGIILVLTCIAVYFKTNLSLKKNNQNNFDFKIISQKKLDPKNTVTIIKIENQHFVISHNNNYSQIVPLASPQSTSDNIS</sequence>
<evidence type="ECO:0008006" key="5">
    <source>
        <dbReference type="Google" id="ProtNLM"/>
    </source>
</evidence>
<evidence type="ECO:0000256" key="2">
    <source>
        <dbReference type="SAM" id="SignalP"/>
    </source>
</evidence>
<organism evidence="3 4">
    <name type="scientific">Zooshikella harenae</name>
    <dbReference type="NCBI Taxonomy" id="2827238"/>
    <lineage>
        <taxon>Bacteria</taxon>
        <taxon>Pseudomonadati</taxon>
        <taxon>Pseudomonadota</taxon>
        <taxon>Gammaproteobacteria</taxon>
        <taxon>Oceanospirillales</taxon>
        <taxon>Zooshikellaceae</taxon>
        <taxon>Zooshikella</taxon>
    </lineage>
</organism>
<dbReference type="Proteomes" id="UP000690515">
    <property type="component" value="Unassembled WGS sequence"/>
</dbReference>
<proteinExistence type="predicted"/>
<evidence type="ECO:0000313" key="4">
    <source>
        <dbReference type="Proteomes" id="UP000690515"/>
    </source>
</evidence>
<comment type="caution">
    <text evidence="3">The sequence shown here is derived from an EMBL/GenBank/DDBJ whole genome shotgun (WGS) entry which is preliminary data.</text>
</comment>
<feature type="signal peptide" evidence="2">
    <location>
        <begin position="1"/>
        <end position="21"/>
    </location>
</feature>
<keyword evidence="2" id="KW-0732">Signal</keyword>
<keyword evidence="1" id="KW-1133">Transmembrane helix</keyword>